<keyword evidence="4" id="KW-1185">Reference proteome</keyword>
<dbReference type="GO" id="GO:0006334">
    <property type="term" value="P:nucleosome assembly"/>
    <property type="evidence" value="ECO:0007669"/>
    <property type="project" value="InterPro"/>
</dbReference>
<dbReference type="Gene3D" id="1.10.10.10">
    <property type="entry name" value="Winged helix-like DNA-binding domain superfamily/Winged helix DNA-binding domain"/>
    <property type="match status" value="1"/>
</dbReference>
<dbReference type="AlphaFoldDB" id="A0AAV4MLM3"/>
<dbReference type="GO" id="GO:0003677">
    <property type="term" value="F:DNA binding"/>
    <property type="evidence" value="ECO:0007669"/>
    <property type="project" value="InterPro"/>
</dbReference>
<dbReference type="GO" id="GO:0000786">
    <property type="term" value="C:nucleosome"/>
    <property type="evidence" value="ECO:0007669"/>
    <property type="project" value="InterPro"/>
</dbReference>
<gene>
    <name evidence="3" type="primary">AVEN_166540_1</name>
    <name evidence="3" type="ORF">CEXT_23401</name>
</gene>
<comment type="caution">
    <text evidence="3">The sequence shown here is derived from an EMBL/GenBank/DDBJ whole genome shotgun (WGS) entry which is preliminary data.</text>
</comment>
<protein>
    <submittedName>
        <fullName evidence="3">H15 domain-containing protein</fullName>
    </submittedName>
</protein>
<evidence type="ECO:0000313" key="3">
    <source>
        <dbReference type="EMBL" id="GIX72859.1"/>
    </source>
</evidence>
<evidence type="ECO:0000313" key="4">
    <source>
        <dbReference type="Proteomes" id="UP001054945"/>
    </source>
</evidence>
<organism evidence="3 4">
    <name type="scientific">Caerostris extrusa</name>
    <name type="common">Bark spider</name>
    <name type="synonym">Caerostris bankana</name>
    <dbReference type="NCBI Taxonomy" id="172846"/>
    <lineage>
        <taxon>Eukaryota</taxon>
        <taxon>Metazoa</taxon>
        <taxon>Ecdysozoa</taxon>
        <taxon>Arthropoda</taxon>
        <taxon>Chelicerata</taxon>
        <taxon>Arachnida</taxon>
        <taxon>Araneae</taxon>
        <taxon>Araneomorphae</taxon>
        <taxon>Entelegynae</taxon>
        <taxon>Araneoidea</taxon>
        <taxon>Araneidae</taxon>
        <taxon>Caerostris</taxon>
    </lineage>
</organism>
<feature type="region of interest" description="Disordered" evidence="1">
    <location>
        <begin position="79"/>
        <end position="138"/>
    </location>
</feature>
<dbReference type="InterPro" id="IPR005818">
    <property type="entry name" value="Histone_H1/H5_H15"/>
</dbReference>
<reference evidence="3 4" key="1">
    <citation type="submission" date="2021-06" db="EMBL/GenBank/DDBJ databases">
        <title>Caerostris extrusa draft genome.</title>
        <authorList>
            <person name="Kono N."/>
            <person name="Arakawa K."/>
        </authorList>
    </citation>
    <scope>NUCLEOTIDE SEQUENCE [LARGE SCALE GENOMIC DNA]</scope>
</reference>
<feature type="domain" description="H15" evidence="2">
    <location>
        <begin position="24"/>
        <end position="78"/>
    </location>
</feature>
<dbReference type="EMBL" id="BPLR01019880">
    <property type="protein sequence ID" value="GIX72859.1"/>
    <property type="molecule type" value="Genomic_DNA"/>
</dbReference>
<dbReference type="Proteomes" id="UP001054945">
    <property type="component" value="Unassembled WGS sequence"/>
</dbReference>
<dbReference type="Pfam" id="PF00538">
    <property type="entry name" value="Linker_histone"/>
    <property type="match status" value="1"/>
</dbReference>
<dbReference type="SUPFAM" id="SSF46785">
    <property type="entry name" value="Winged helix' DNA-binding domain"/>
    <property type="match status" value="1"/>
</dbReference>
<feature type="compositionally biased region" description="Basic residues" evidence="1">
    <location>
        <begin position="88"/>
        <end position="131"/>
    </location>
</feature>
<evidence type="ECO:0000259" key="2">
    <source>
        <dbReference type="Pfam" id="PF00538"/>
    </source>
</evidence>
<accession>A0AAV4MLM3</accession>
<name>A0AAV4MLM3_CAEEX</name>
<sequence length="138" mass="15590">MNPCSPSQFCTNVSQLSKKLNRHTVLKAILHLQKLNNCSANSLKKYLASQYNVDCNTLDATIKPVMKCAMDRNILSNLAHTAKISETKRRRKSSGGKKRRKSSRGKKRRKSSGGKRRKSSGRKRRRRKSKKSAGSDDD</sequence>
<dbReference type="InterPro" id="IPR036388">
    <property type="entry name" value="WH-like_DNA-bd_sf"/>
</dbReference>
<evidence type="ECO:0000256" key="1">
    <source>
        <dbReference type="SAM" id="MobiDB-lite"/>
    </source>
</evidence>
<proteinExistence type="predicted"/>
<dbReference type="InterPro" id="IPR036390">
    <property type="entry name" value="WH_DNA-bd_sf"/>
</dbReference>